<evidence type="ECO:0000256" key="7">
    <source>
        <dbReference type="ARBA" id="ARBA00023186"/>
    </source>
</evidence>
<keyword evidence="9" id="KW-0496">Mitochondrion</keyword>
<proteinExistence type="inferred from homology"/>
<keyword evidence="3 9" id="KW-0949">S-adenosyl-L-methionine</keyword>
<dbReference type="GO" id="GO:0046872">
    <property type="term" value="F:metal ion binding"/>
    <property type="evidence" value="ECO:0007669"/>
    <property type="project" value="UniProtKB-UniRule"/>
</dbReference>
<dbReference type="InterPro" id="IPR004559">
    <property type="entry name" value="HemW-like"/>
</dbReference>
<name>A0A8C4TKK1_ERPCA</name>
<dbReference type="GO" id="GO:0004109">
    <property type="term" value="F:coproporphyrinogen oxidase activity"/>
    <property type="evidence" value="ECO:0007669"/>
    <property type="project" value="InterPro"/>
</dbReference>
<comment type="function">
    <text evidence="8 9">May be a heme chaperone, appears to bind heme. Homologous bacterial proteins do not have oxygen-independent coproporphyrinogen-III oxidase activity. Binds 1 [4Fe-4S] cluster. The cluster is coordinated with 3 cysteines and an exchangeable S-adenosyl-L-methionine.</text>
</comment>
<evidence type="ECO:0000256" key="3">
    <source>
        <dbReference type="ARBA" id="ARBA00022691"/>
    </source>
</evidence>
<gene>
    <name evidence="11" type="primary">RSAD1</name>
    <name evidence="11" type="synonym">rsad1</name>
</gene>
<dbReference type="Ensembl" id="ENSECRT00000034786.1">
    <property type="protein sequence ID" value="ENSECRP00000034051.1"/>
    <property type="gene ID" value="ENSECRG00000023006.1"/>
</dbReference>
<dbReference type="SUPFAM" id="SSF102114">
    <property type="entry name" value="Radical SAM enzymes"/>
    <property type="match status" value="1"/>
</dbReference>
<evidence type="ECO:0000256" key="5">
    <source>
        <dbReference type="ARBA" id="ARBA00023004"/>
    </source>
</evidence>
<dbReference type="InterPro" id="IPR010723">
    <property type="entry name" value="HemN_C"/>
</dbReference>
<dbReference type="PANTHER" id="PTHR13932:SF5">
    <property type="entry name" value="RADICAL S-ADENOSYL METHIONINE DOMAIN-CONTAINING PROTEIN 1, MITOCHONDRIAL"/>
    <property type="match status" value="1"/>
</dbReference>
<dbReference type="InterPro" id="IPR006638">
    <property type="entry name" value="Elp3/MiaA/NifB-like_rSAM"/>
</dbReference>
<keyword evidence="2 9" id="KW-0349">Heme</keyword>
<dbReference type="PROSITE" id="PS51918">
    <property type="entry name" value="RADICAL_SAM"/>
    <property type="match status" value="1"/>
</dbReference>
<dbReference type="NCBIfam" id="TIGR00539">
    <property type="entry name" value="hemN_rel"/>
    <property type="match status" value="1"/>
</dbReference>
<dbReference type="CDD" id="cd01335">
    <property type="entry name" value="Radical_SAM"/>
    <property type="match status" value="1"/>
</dbReference>
<keyword evidence="7 9" id="KW-0143">Chaperone</keyword>
<dbReference type="GO" id="GO:0006779">
    <property type="term" value="P:porphyrin-containing compound biosynthetic process"/>
    <property type="evidence" value="ECO:0007669"/>
    <property type="project" value="InterPro"/>
</dbReference>
<protein>
    <recommendedName>
        <fullName evidence="9">Radical S-adenosyl methionine domain-containing protein</fullName>
    </recommendedName>
</protein>
<dbReference type="AlphaFoldDB" id="A0A8C4TKK1"/>
<dbReference type="SMART" id="SM00729">
    <property type="entry name" value="Elp3"/>
    <property type="match status" value="1"/>
</dbReference>
<dbReference type="InterPro" id="IPR058240">
    <property type="entry name" value="rSAM_sf"/>
</dbReference>
<keyword evidence="9" id="KW-0004">4Fe-4S</keyword>
<dbReference type="SFLD" id="SFLDS00029">
    <property type="entry name" value="Radical_SAM"/>
    <property type="match status" value="1"/>
</dbReference>
<organism evidence="11 12">
    <name type="scientific">Erpetoichthys calabaricus</name>
    <name type="common">Rope fish</name>
    <name type="synonym">Calamoichthys calabaricus</name>
    <dbReference type="NCBI Taxonomy" id="27687"/>
    <lineage>
        <taxon>Eukaryota</taxon>
        <taxon>Metazoa</taxon>
        <taxon>Chordata</taxon>
        <taxon>Craniata</taxon>
        <taxon>Vertebrata</taxon>
        <taxon>Euteleostomi</taxon>
        <taxon>Actinopterygii</taxon>
        <taxon>Polypteriformes</taxon>
        <taxon>Polypteridae</taxon>
        <taxon>Erpetoichthys</taxon>
    </lineage>
</organism>
<dbReference type="Pfam" id="PF06969">
    <property type="entry name" value="HemN_C"/>
    <property type="match status" value="1"/>
</dbReference>
<evidence type="ECO:0000256" key="6">
    <source>
        <dbReference type="ARBA" id="ARBA00023014"/>
    </source>
</evidence>
<keyword evidence="5 9" id="KW-0408">Iron</keyword>
<evidence type="ECO:0000256" key="4">
    <source>
        <dbReference type="ARBA" id="ARBA00022723"/>
    </source>
</evidence>
<dbReference type="Proteomes" id="UP000694620">
    <property type="component" value="Chromosome 14"/>
</dbReference>
<reference evidence="11" key="1">
    <citation type="submission" date="2021-06" db="EMBL/GenBank/DDBJ databases">
        <authorList>
            <consortium name="Wellcome Sanger Institute Data Sharing"/>
        </authorList>
    </citation>
    <scope>NUCLEOTIDE SEQUENCE [LARGE SCALE GENOMIC DNA]</scope>
</reference>
<feature type="domain" description="Radical SAM core" evidence="10">
    <location>
        <begin position="35"/>
        <end position="271"/>
    </location>
</feature>
<evidence type="ECO:0000256" key="2">
    <source>
        <dbReference type="ARBA" id="ARBA00022617"/>
    </source>
</evidence>
<keyword evidence="4 9" id="KW-0479">Metal-binding</keyword>
<dbReference type="PANTHER" id="PTHR13932">
    <property type="entry name" value="COPROPORPHYRINIGEN III OXIDASE"/>
    <property type="match status" value="1"/>
</dbReference>
<reference evidence="11" key="3">
    <citation type="submission" date="2025-09" db="UniProtKB">
        <authorList>
            <consortium name="Ensembl"/>
        </authorList>
    </citation>
    <scope>IDENTIFICATION</scope>
</reference>
<dbReference type="InterPro" id="IPR007197">
    <property type="entry name" value="rSAM"/>
</dbReference>
<dbReference type="SFLD" id="SFLDF00562">
    <property type="entry name" value="HemN-like__clustered_with_heat"/>
    <property type="match status" value="1"/>
</dbReference>
<evidence type="ECO:0000313" key="12">
    <source>
        <dbReference type="Proteomes" id="UP000694620"/>
    </source>
</evidence>
<dbReference type="Gene3D" id="3.20.20.70">
    <property type="entry name" value="Aldolase class I"/>
    <property type="match status" value="1"/>
</dbReference>
<comment type="subcellular location">
    <subcellularLocation>
        <location evidence="9">Mitochondrion</location>
    </subcellularLocation>
</comment>
<keyword evidence="6 9" id="KW-0411">Iron-sulfur</keyword>
<reference evidence="11" key="2">
    <citation type="submission" date="2025-08" db="UniProtKB">
        <authorList>
            <consortium name="Ensembl"/>
        </authorList>
    </citation>
    <scope>IDENTIFICATION</scope>
</reference>
<dbReference type="SFLD" id="SFLDF00288">
    <property type="entry name" value="HemN-like__clustered_with_nucl"/>
    <property type="match status" value="1"/>
</dbReference>
<dbReference type="Pfam" id="PF04055">
    <property type="entry name" value="Radical_SAM"/>
    <property type="match status" value="1"/>
</dbReference>
<comment type="similarity">
    <text evidence="1">Belongs to the anaerobic coproporphyrinogen-III oxidase family. HemW subfamily.</text>
</comment>
<evidence type="ECO:0000256" key="9">
    <source>
        <dbReference type="RuleBase" id="RU364116"/>
    </source>
</evidence>
<evidence type="ECO:0000256" key="1">
    <source>
        <dbReference type="ARBA" id="ARBA00006100"/>
    </source>
</evidence>
<evidence type="ECO:0000259" key="10">
    <source>
        <dbReference type="PROSITE" id="PS51918"/>
    </source>
</evidence>
<keyword evidence="12" id="KW-1185">Reference proteome</keyword>
<sequence>MALSRGRAAGGWPVSLCRRFMTVWRKLESGSEEEEEKEAAAAVYVHWPYCQRRCTYCNFNKYVKPAVDHDLMQQCLVRESETLLHLSQIKRISSVYFGGGTPSLAKPATIAKLLETFSKCAQLPDDTEVTLEVNPTSAGASKLAEFRSAGVNRFSLGIQTLNDQDLVTLGRDHNSRDSLRTLQEAKELCPGRTSVDVIFGRPGQSTDLWERELEELLVACDDHVSLYQLTLERGTALFKQVHSGKLDMPTEEQTAIMYETAREILKQHGFQQYEVSNFARNDAVSNHNLMYWRGRQYIGIGPGAHGRFRPSTEGGAQREARVQTLEPDVWMMEVKNSGHGTRKRVRLTQLDVLEEALAMGMRMTRGITHEHWKKCCASWGLQDVFMQSPEIQSLAQQGLLIIDNRGLRCSWEALAVLDCLLPVLLNQLHVFASDRLVNNFETP</sequence>
<dbReference type="GO" id="GO:0005739">
    <property type="term" value="C:mitochondrion"/>
    <property type="evidence" value="ECO:0007669"/>
    <property type="project" value="UniProtKB-SubCell"/>
</dbReference>
<dbReference type="InterPro" id="IPR013785">
    <property type="entry name" value="Aldolase_TIM"/>
</dbReference>
<evidence type="ECO:0000313" key="11">
    <source>
        <dbReference type="Ensembl" id="ENSECRP00000034051.1"/>
    </source>
</evidence>
<evidence type="ECO:0000256" key="8">
    <source>
        <dbReference type="ARBA" id="ARBA00045130"/>
    </source>
</evidence>
<accession>A0A8C4TKK1</accession>
<dbReference type="GO" id="GO:0051539">
    <property type="term" value="F:4 iron, 4 sulfur cluster binding"/>
    <property type="evidence" value="ECO:0007669"/>
    <property type="project" value="UniProtKB-UniRule"/>
</dbReference>
<keyword evidence="9" id="KW-0809">Transit peptide</keyword>
<dbReference type="InterPro" id="IPR034505">
    <property type="entry name" value="Coproporphyrinogen-III_oxidase"/>
</dbReference>
<dbReference type="GeneTree" id="ENSGT00390000011216"/>
<dbReference type="SFLD" id="SFLDG01065">
    <property type="entry name" value="anaerobic_coproporphyrinogen-I"/>
    <property type="match status" value="1"/>
</dbReference>